<keyword evidence="2" id="KW-0812">Transmembrane</keyword>
<feature type="transmembrane region" description="Helical" evidence="2">
    <location>
        <begin position="145"/>
        <end position="165"/>
    </location>
</feature>
<feature type="domain" description="Signal transduction histidine kinase internal region" evidence="3">
    <location>
        <begin position="225"/>
        <end position="298"/>
    </location>
</feature>
<keyword evidence="2" id="KW-0472">Membrane</keyword>
<evidence type="ECO:0000313" key="5">
    <source>
        <dbReference type="Proteomes" id="UP000267464"/>
    </source>
</evidence>
<accession>A0A3N7HVB7</accession>
<feature type="region of interest" description="Disordered" evidence="1">
    <location>
        <begin position="1"/>
        <end position="42"/>
    </location>
</feature>
<keyword evidence="2" id="KW-1133">Transmembrane helix</keyword>
<feature type="transmembrane region" description="Helical" evidence="2">
    <location>
        <begin position="177"/>
        <end position="198"/>
    </location>
</feature>
<dbReference type="PANTHER" id="PTHR34220">
    <property type="entry name" value="SENSOR HISTIDINE KINASE YPDA"/>
    <property type="match status" value="1"/>
</dbReference>
<reference evidence="4 5" key="1">
    <citation type="submission" date="2018-08" db="EMBL/GenBank/DDBJ databases">
        <authorList>
            <person name="Khan S.A."/>
            <person name="Jeon C.O."/>
            <person name="Chun B.H."/>
            <person name="Jeong S.E."/>
        </authorList>
    </citation>
    <scope>NUCLEOTIDE SEQUENCE [LARGE SCALE GENOMIC DNA]</scope>
    <source>
        <strain evidence="4 5">S-16</strain>
    </source>
</reference>
<gene>
    <name evidence="4" type="ORF">DZC73_10730</name>
</gene>
<dbReference type="SUPFAM" id="SSF55874">
    <property type="entry name" value="ATPase domain of HSP90 chaperone/DNA topoisomerase II/histidine kinase"/>
    <property type="match status" value="1"/>
</dbReference>
<evidence type="ECO:0000259" key="3">
    <source>
        <dbReference type="Pfam" id="PF06580"/>
    </source>
</evidence>
<evidence type="ECO:0000256" key="2">
    <source>
        <dbReference type="SAM" id="Phobius"/>
    </source>
</evidence>
<dbReference type="GO" id="GO:0016020">
    <property type="term" value="C:membrane"/>
    <property type="evidence" value="ECO:0007669"/>
    <property type="project" value="InterPro"/>
</dbReference>
<sequence length="415" mass="44806">MPSGPGPSLLPRSPAEGRPASTRTPLAGSHGSSTAPPSVRRTGCCHARARSYTGFMKHPRIDWPQLWYSGRRQPFTADEMARAGADTPSPTLLANAGINFAVVAFVVMQLSPASQTARLFGALIALAVIGLGVARWLWWRPWAKPLFQAQLGVAIVVVLLVFGLCWRVTNQGDRESIALALVLGMALLLSGFWLLVLWRAAQIEGRLREQAEREKAVEMAGRLATAQMEPHFLFNTLASLQHWVHTKDDRAAPLLDALIAFLRATLPMFRHPLVAARDELAAVERYLQIMQARMGGRLAFRIEVDDDLRKLQLPPGSLLTLVENAVVHGLETQLAGGQVALLGHADRKGATFEVIDNGRGPEPGMQEGIGLSNVRERLALACGPSASLSLGAAPGGGFRAELKLPLLPSEPRGTP</sequence>
<organism evidence="4 5">
    <name type="scientific">Piscinibacter terrae</name>
    <dbReference type="NCBI Taxonomy" id="2496871"/>
    <lineage>
        <taxon>Bacteria</taxon>
        <taxon>Pseudomonadati</taxon>
        <taxon>Pseudomonadota</taxon>
        <taxon>Betaproteobacteria</taxon>
        <taxon>Burkholderiales</taxon>
        <taxon>Sphaerotilaceae</taxon>
        <taxon>Piscinibacter</taxon>
    </lineage>
</organism>
<feature type="compositionally biased region" description="Low complexity" evidence="1">
    <location>
        <begin position="1"/>
        <end position="14"/>
    </location>
</feature>
<dbReference type="InterPro" id="IPR036890">
    <property type="entry name" value="HATPase_C_sf"/>
</dbReference>
<keyword evidence="5" id="KW-1185">Reference proteome</keyword>
<dbReference type="EMBL" id="QUSW01000002">
    <property type="protein sequence ID" value="RQP25296.1"/>
    <property type="molecule type" value="Genomic_DNA"/>
</dbReference>
<dbReference type="Proteomes" id="UP000267464">
    <property type="component" value="Unassembled WGS sequence"/>
</dbReference>
<name>A0A3N7HVB7_9BURK</name>
<dbReference type="Pfam" id="PF06580">
    <property type="entry name" value="His_kinase"/>
    <property type="match status" value="1"/>
</dbReference>
<dbReference type="GO" id="GO:0000155">
    <property type="term" value="F:phosphorelay sensor kinase activity"/>
    <property type="evidence" value="ECO:0007669"/>
    <property type="project" value="InterPro"/>
</dbReference>
<dbReference type="Gene3D" id="3.30.565.10">
    <property type="entry name" value="Histidine kinase-like ATPase, C-terminal domain"/>
    <property type="match status" value="1"/>
</dbReference>
<dbReference type="InterPro" id="IPR010559">
    <property type="entry name" value="Sig_transdc_His_kin_internal"/>
</dbReference>
<evidence type="ECO:0000313" key="4">
    <source>
        <dbReference type="EMBL" id="RQP25296.1"/>
    </source>
</evidence>
<protein>
    <recommendedName>
        <fullName evidence="3">Signal transduction histidine kinase internal region domain-containing protein</fullName>
    </recommendedName>
</protein>
<dbReference type="InterPro" id="IPR050640">
    <property type="entry name" value="Bact_2-comp_sensor_kinase"/>
</dbReference>
<feature type="transmembrane region" description="Helical" evidence="2">
    <location>
        <begin position="119"/>
        <end position="139"/>
    </location>
</feature>
<comment type="caution">
    <text evidence="4">The sequence shown here is derived from an EMBL/GenBank/DDBJ whole genome shotgun (WGS) entry which is preliminary data.</text>
</comment>
<evidence type="ECO:0000256" key="1">
    <source>
        <dbReference type="SAM" id="MobiDB-lite"/>
    </source>
</evidence>
<reference evidence="4 5" key="2">
    <citation type="submission" date="2018-12" db="EMBL/GenBank/DDBJ databases">
        <title>Rhizobacter gummiphilus sp. nov., a rubber-degrading bacterium isolated from the soil of a botanical garden in Japan.</title>
        <authorList>
            <person name="Shunsuke S.S."/>
        </authorList>
    </citation>
    <scope>NUCLEOTIDE SEQUENCE [LARGE SCALE GENOMIC DNA]</scope>
    <source>
        <strain evidence="4 5">S-16</strain>
    </source>
</reference>
<proteinExistence type="predicted"/>
<dbReference type="AlphaFoldDB" id="A0A3N7HVB7"/>
<dbReference type="PANTHER" id="PTHR34220:SF9">
    <property type="entry name" value="SIGNAL TRANSDUCTION HISTIDINE KINASE INTERNAL REGION DOMAIN-CONTAINING PROTEIN"/>
    <property type="match status" value="1"/>
</dbReference>
<feature type="transmembrane region" description="Helical" evidence="2">
    <location>
        <begin position="89"/>
        <end position="107"/>
    </location>
</feature>